<comment type="cofactor">
    <cofactor evidence="1">
        <name>FAD</name>
        <dbReference type="ChEBI" id="CHEBI:57692"/>
    </cofactor>
</comment>
<dbReference type="Gene3D" id="3.50.50.60">
    <property type="entry name" value="FAD/NAD(P)-binding domain"/>
    <property type="match status" value="1"/>
</dbReference>
<evidence type="ECO:0000256" key="2">
    <source>
        <dbReference type="ARBA" id="ARBA00005179"/>
    </source>
</evidence>
<comment type="similarity">
    <text evidence="3">Belongs to the paxM FAD-dependent monooxygenase family.</text>
</comment>
<dbReference type="GeneID" id="28732013"/>
<evidence type="ECO:0000256" key="1">
    <source>
        <dbReference type="ARBA" id="ARBA00001974"/>
    </source>
</evidence>
<keyword evidence="6" id="KW-0560">Oxidoreductase</keyword>
<keyword evidence="7" id="KW-0503">Monooxygenase</keyword>
<reference evidence="10 11" key="1">
    <citation type="submission" date="2015-06" db="EMBL/GenBank/DDBJ databases">
        <title>Draft genome of the ant-associated black yeast Phialophora attae CBS 131958.</title>
        <authorList>
            <person name="Moreno L.F."/>
            <person name="Stielow B.J."/>
            <person name="de Hoog S."/>
            <person name="Vicente V.A."/>
            <person name="Weiss V.A."/>
            <person name="de Vries M."/>
            <person name="Cruz L.M."/>
            <person name="Souza E.M."/>
        </authorList>
    </citation>
    <scope>NUCLEOTIDE SEQUENCE [LARGE SCALE GENOMIC DNA]</scope>
    <source>
        <strain evidence="10 11">CBS 131958</strain>
    </source>
</reference>
<evidence type="ECO:0000256" key="7">
    <source>
        <dbReference type="ARBA" id="ARBA00023033"/>
    </source>
</evidence>
<feature type="region of interest" description="Disordered" evidence="8">
    <location>
        <begin position="241"/>
        <end position="267"/>
    </location>
</feature>
<evidence type="ECO:0000256" key="5">
    <source>
        <dbReference type="ARBA" id="ARBA00022827"/>
    </source>
</evidence>
<dbReference type="Pfam" id="PF01494">
    <property type="entry name" value="FAD_binding_3"/>
    <property type="match status" value="2"/>
</dbReference>
<dbReference type="InterPro" id="IPR002938">
    <property type="entry name" value="FAD-bd"/>
</dbReference>
<keyword evidence="11" id="KW-1185">Reference proteome</keyword>
<dbReference type="VEuPathDB" id="FungiDB:AB675_11300"/>
<evidence type="ECO:0000313" key="10">
    <source>
        <dbReference type="EMBL" id="KPI40071.1"/>
    </source>
</evidence>
<evidence type="ECO:0000256" key="3">
    <source>
        <dbReference type="ARBA" id="ARBA00007992"/>
    </source>
</evidence>
<evidence type="ECO:0000259" key="9">
    <source>
        <dbReference type="Pfam" id="PF01494"/>
    </source>
</evidence>
<dbReference type="OrthoDB" id="47494at2759"/>
<dbReference type="PRINTS" id="PR00420">
    <property type="entry name" value="RNGMNOXGNASE"/>
</dbReference>
<feature type="domain" description="FAD-binding" evidence="9">
    <location>
        <begin position="5"/>
        <end position="165"/>
    </location>
</feature>
<dbReference type="InterPro" id="IPR036188">
    <property type="entry name" value="FAD/NAD-bd_sf"/>
</dbReference>
<dbReference type="GO" id="GO:0071949">
    <property type="term" value="F:FAD binding"/>
    <property type="evidence" value="ECO:0007669"/>
    <property type="project" value="InterPro"/>
</dbReference>
<accession>A0A0N0NM57</accession>
<evidence type="ECO:0000256" key="6">
    <source>
        <dbReference type="ARBA" id="ARBA00023002"/>
    </source>
</evidence>
<dbReference type="STRING" id="1664694.A0A0N0NM57"/>
<dbReference type="AlphaFoldDB" id="A0A0N0NM57"/>
<keyword evidence="4" id="KW-0285">Flavoprotein</keyword>
<evidence type="ECO:0000313" key="11">
    <source>
        <dbReference type="Proteomes" id="UP000038010"/>
    </source>
</evidence>
<name>A0A0N0NM57_9EURO</name>
<comment type="pathway">
    <text evidence="2">Secondary metabolite biosynthesis.</text>
</comment>
<dbReference type="GO" id="GO:0004497">
    <property type="term" value="F:monooxygenase activity"/>
    <property type="evidence" value="ECO:0007669"/>
    <property type="project" value="UniProtKB-KW"/>
</dbReference>
<keyword evidence="5" id="KW-0274">FAD</keyword>
<dbReference type="EMBL" id="LFJN01000013">
    <property type="protein sequence ID" value="KPI40071.1"/>
    <property type="molecule type" value="Genomic_DNA"/>
</dbReference>
<sequence length="415" mass="46063">MAQPRVTILGGGLAGLTLGRCLLQKGIPSVIYDSRPKGAPTRSVFLEPGTYRPLLKVLNIEATEFKRTFGIDIHGRDRTDALQASSATTESWLHVSRTDLERALRKSDGLELEERSEHRLIRATPSQEPSQAAPALDLEFANHHKLRSTLVIDALGTHSALREALLPGIYTLVVEPYAVYNHKKHVEQADYQSKFLTLLNGSTTWTHQPGNPSEPRVHVKLEDHLPSSGSGKPVRMSYTYSRPARVSDNDDPLYKPNRSKSEADNISPEYYKEIDELASVEPIKSNAAIRQLLGQDESAKEEPKGAIKNWLMRTLIVSKQDLLKLLRQYSVAMIGDSVHTTPILGGSGANMAVNDAIELADVIAKHWKSGNITTGVSEFYETKWDEWNNAVQESKWELAALHQPVQPQQTTGAKI</sequence>
<dbReference type="PANTHER" id="PTHR47178">
    <property type="entry name" value="MONOOXYGENASE, FAD-BINDING"/>
    <property type="match status" value="1"/>
</dbReference>
<proteinExistence type="inferred from homology"/>
<dbReference type="SUPFAM" id="SSF51905">
    <property type="entry name" value="FAD/NAD(P)-binding domain"/>
    <property type="match status" value="1"/>
</dbReference>
<dbReference type="RefSeq" id="XP_018000034.1">
    <property type="nucleotide sequence ID" value="XM_018140133.1"/>
</dbReference>
<comment type="caution">
    <text evidence="10">The sequence shown here is derived from an EMBL/GenBank/DDBJ whole genome shotgun (WGS) entry which is preliminary data.</text>
</comment>
<feature type="domain" description="FAD-binding" evidence="9">
    <location>
        <begin position="319"/>
        <end position="368"/>
    </location>
</feature>
<gene>
    <name evidence="10" type="ORF">AB675_11300</name>
</gene>
<protein>
    <recommendedName>
        <fullName evidence="9">FAD-binding domain-containing protein</fullName>
    </recommendedName>
</protein>
<evidence type="ECO:0000256" key="4">
    <source>
        <dbReference type="ARBA" id="ARBA00022630"/>
    </source>
</evidence>
<dbReference type="Proteomes" id="UP000038010">
    <property type="component" value="Unassembled WGS sequence"/>
</dbReference>
<dbReference type="PANTHER" id="PTHR47178:SF4">
    <property type="entry name" value="FAD-DEPENDENT MONOOXYGENASE APTC"/>
    <property type="match status" value="1"/>
</dbReference>
<evidence type="ECO:0000256" key="8">
    <source>
        <dbReference type="SAM" id="MobiDB-lite"/>
    </source>
</evidence>
<organism evidence="10 11">
    <name type="scientific">Cyphellophora attinorum</name>
    <dbReference type="NCBI Taxonomy" id="1664694"/>
    <lineage>
        <taxon>Eukaryota</taxon>
        <taxon>Fungi</taxon>
        <taxon>Dikarya</taxon>
        <taxon>Ascomycota</taxon>
        <taxon>Pezizomycotina</taxon>
        <taxon>Eurotiomycetes</taxon>
        <taxon>Chaetothyriomycetidae</taxon>
        <taxon>Chaetothyriales</taxon>
        <taxon>Cyphellophoraceae</taxon>
        <taxon>Cyphellophora</taxon>
    </lineage>
</organism>